<evidence type="ECO:0000259" key="1">
    <source>
        <dbReference type="Pfam" id="PF22936"/>
    </source>
</evidence>
<protein>
    <recommendedName>
        <fullName evidence="1">Retrovirus-related Pol polyprotein from transposon TNT 1-94-like beta-barrel domain-containing protein</fullName>
    </recommendedName>
</protein>
<dbReference type="Proteomes" id="UP000536275">
    <property type="component" value="Unassembled WGS sequence"/>
</dbReference>
<evidence type="ECO:0000313" key="2">
    <source>
        <dbReference type="EMBL" id="KAF6063431.1"/>
    </source>
</evidence>
<dbReference type="Pfam" id="PF22936">
    <property type="entry name" value="Pol_BBD"/>
    <property type="match status" value="1"/>
</dbReference>
<sequence>MNFKGLRFNKYLVYDTGATISVVNNKDILSNVKDATIEVSVADGATLEADCIGDLIIRVGIVSITLENTLYLPESSFNLVSLKQIEERGFNVLITKESVSVFNQNVAPTIIASRKNAADLYMGPQFSEESLECDFDYDGLADMLSNANQDDKDKSI</sequence>
<gene>
    <name evidence="2" type="ORF">FOB64_006404</name>
</gene>
<name>A0A8H6BU92_CANAX</name>
<dbReference type="EMBL" id="JABWAD010000061">
    <property type="protein sequence ID" value="KAF6063431.1"/>
    <property type="molecule type" value="Genomic_DNA"/>
</dbReference>
<proteinExistence type="predicted"/>
<reference evidence="2 3" key="1">
    <citation type="submission" date="2020-03" db="EMBL/GenBank/DDBJ databases">
        <title>FDA dAtabase for Regulatory Grade micrObial Sequences (FDA-ARGOS): Supporting development and validation of Infectious Disease Dx tests.</title>
        <authorList>
            <person name="Campos J."/>
            <person name="Goldberg B."/>
            <person name="Tallon L."/>
            <person name="Sadzewicz L."/>
            <person name="Vavikolanu K."/>
            <person name="Mehta A."/>
            <person name="Aluvathingal J."/>
            <person name="Nadendla S."/>
            <person name="Nandy P."/>
            <person name="Geyer C."/>
            <person name="Yan Y."/>
            <person name="Sichtig H."/>
        </authorList>
    </citation>
    <scope>NUCLEOTIDE SEQUENCE [LARGE SCALE GENOMIC DNA]</scope>
    <source>
        <strain evidence="2 3">FDAARGOS_656</strain>
    </source>
</reference>
<accession>A0A8H6BU92</accession>
<organism evidence="2 3">
    <name type="scientific">Candida albicans</name>
    <name type="common">Yeast</name>
    <dbReference type="NCBI Taxonomy" id="5476"/>
    <lineage>
        <taxon>Eukaryota</taxon>
        <taxon>Fungi</taxon>
        <taxon>Dikarya</taxon>
        <taxon>Ascomycota</taxon>
        <taxon>Saccharomycotina</taxon>
        <taxon>Pichiomycetes</taxon>
        <taxon>Debaryomycetaceae</taxon>
        <taxon>Candida/Lodderomyces clade</taxon>
        <taxon>Candida</taxon>
    </lineage>
</organism>
<dbReference type="InterPro" id="IPR054722">
    <property type="entry name" value="PolX-like_BBD"/>
</dbReference>
<evidence type="ECO:0000313" key="3">
    <source>
        <dbReference type="Proteomes" id="UP000536275"/>
    </source>
</evidence>
<feature type="domain" description="Retrovirus-related Pol polyprotein from transposon TNT 1-94-like beta-barrel" evidence="1">
    <location>
        <begin position="14"/>
        <end position="90"/>
    </location>
</feature>
<dbReference type="AlphaFoldDB" id="A0A8H6BU92"/>
<comment type="caution">
    <text evidence="2">The sequence shown here is derived from an EMBL/GenBank/DDBJ whole genome shotgun (WGS) entry which is preliminary data.</text>
</comment>